<comment type="caution">
    <text evidence="1">The sequence shown here is derived from an EMBL/GenBank/DDBJ whole genome shotgun (WGS) entry which is preliminary data.</text>
</comment>
<accession>A0A0S8FQW0</accession>
<proteinExistence type="predicted"/>
<dbReference type="EMBL" id="LJUJ01000018">
    <property type="protein sequence ID" value="KPK63152.1"/>
    <property type="molecule type" value="Genomic_DNA"/>
</dbReference>
<evidence type="ECO:0000313" key="1">
    <source>
        <dbReference type="EMBL" id="KPK63152.1"/>
    </source>
</evidence>
<name>A0A0S8FQW0_UNCW3</name>
<dbReference type="Pfam" id="PF10092">
    <property type="entry name" value="DUF2330"/>
    <property type="match status" value="1"/>
</dbReference>
<protein>
    <submittedName>
        <fullName evidence="1">Uncharacterized protein</fullName>
    </submittedName>
</protein>
<organism evidence="1 2">
    <name type="scientific">candidate division WOR_3 bacterium SM23_42</name>
    <dbReference type="NCBI Taxonomy" id="1703779"/>
    <lineage>
        <taxon>Bacteria</taxon>
        <taxon>Bacteria division WOR-3</taxon>
    </lineage>
</organism>
<dbReference type="AlphaFoldDB" id="A0A0S8FQW0"/>
<sequence length="269" mass="30780">MIPINPNARIFEPNQRAMIAWNGREEILLLSTDLHASDSTMLLEVLPLMSEPEVKKGDLATFRKATDLINRKLYHAASAKGRQMSEGIVVPSGEVTFHEKIGAHDISVTHLLDAQGFVKWVMDYLKTLEIEGNIISEEMRELIEDYIGEGFEWFVFDVVTLGTETVTNEPIQYRFKTEHLFYPLKITSTAEGATSIELLILTPRLLNRFPSLPISRIRLKHDPINISQDELAELNEEMYKLLKGNDRMKLRIWEIKGELKAFDADLLAR</sequence>
<dbReference type="InterPro" id="IPR019283">
    <property type="entry name" value="DUF2330"/>
</dbReference>
<gene>
    <name evidence="1" type="ORF">AMJ83_08295</name>
</gene>
<evidence type="ECO:0000313" key="2">
    <source>
        <dbReference type="Proteomes" id="UP000051373"/>
    </source>
</evidence>
<reference evidence="1 2" key="1">
    <citation type="journal article" date="2015" name="Microbiome">
        <title>Genomic resolution of linkages in carbon, nitrogen, and sulfur cycling among widespread estuary sediment bacteria.</title>
        <authorList>
            <person name="Baker B.J."/>
            <person name="Lazar C.S."/>
            <person name="Teske A.P."/>
            <person name="Dick G.J."/>
        </authorList>
    </citation>
    <scope>NUCLEOTIDE SEQUENCE [LARGE SCALE GENOMIC DNA]</scope>
    <source>
        <strain evidence="1">SM23_42</strain>
    </source>
</reference>
<dbReference type="STRING" id="1703779.AMJ83_08295"/>
<dbReference type="Proteomes" id="UP000051373">
    <property type="component" value="Unassembled WGS sequence"/>
</dbReference>